<comment type="subcellular location">
    <subcellularLocation>
        <location evidence="1">Cell membrane</location>
        <topology evidence="1">Multi-pass membrane protein</topology>
    </subcellularLocation>
</comment>
<evidence type="ECO:0000256" key="1">
    <source>
        <dbReference type="ARBA" id="ARBA00004651"/>
    </source>
</evidence>
<dbReference type="InterPro" id="IPR019264">
    <property type="entry name" value="DUF2179"/>
</dbReference>
<evidence type="ECO:0000256" key="4">
    <source>
        <dbReference type="ARBA" id="ARBA00022989"/>
    </source>
</evidence>
<accession>A0ABY4CR24</accession>
<keyword evidence="2" id="KW-1003">Cell membrane</keyword>
<dbReference type="Pfam" id="PF10035">
    <property type="entry name" value="DUF2179"/>
    <property type="match status" value="1"/>
</dbReference>
<evidence type="ECO:0000256" key="5">
    <source>
        <dbReference type="ARBA" id="ARBA00023136"/>
    </source>
</evidence>
<evidence type="ECO:0000256" key="2">
    <source>
        <dbReference type="ARBA" id="ARBA00022475"/>
    </source>
</evidence>
<dbReference type="InterPro" id="IPR051461">
    <property type="entry name" value="UPF0750_membrane"/>
</dbReference>
<feature type="domain" description="DUF2179" evidence="7">
    <location>
        <begin position="220"/>
        <end position="274"/>
    </location>
</feature>
<name>A0ABY4CR24_9BACL</name>
<dbReference type="PIRSF" id="PIRSF006483">
    <property type="entry name" value="Membrane_protein_YitT"/>
    <property type="match status" value="1"/>
</dbReference>
<dbReference type="PANTHER" id="PTHR33545:SF10">
    <property type="entry name" value="UPF0750 MEMBRANE PROTEIN YPJC"/>
    <property type="match status" value="1"/>
</dbReference>
<gene>
    <name evidence="8" type="ORF">LSG31_17735</name>
</gene>
<dbReference type="EMBL" id="CP089291">
    <property type="protein sequence ID" value="UOF92915.1"/>
    <property type="molecule type" value="Genomic_DNA"/>
</dbReference>
<dbReference type="Proteomes" id="UP000830167">
    <property type="component" value="Chromosome"/>
</dbReference>
<feature type="transmembrane region" description="Helical" evidence="6">
    <location>
        <begin position="149"/>
        <end position="168"/>
    </location>
</feature>
<feature type="transmembrane region" description="Helical" evidence="6">
    <location>
        <begin position="38"/>
        <end position="71"/>
    </location>
</feature>
<keyword evidence="4 6" id="KW-1133">Transmembrane helix</keyword>
<evidence type="ECO:0000313" key="9">
    <source>
        <dbReference type="Proteomes" id="UP000830167"/>
    </source>
</evidence>
<keyword evidence="3 6" id="KW-0812">Transmembrane</keyword>
<reference evidence="8" key="1">
    <citation type="submission" date="2021-12" db="EMBL/GenBank/DDBJ databases">
        <title>Alicyclobacillaceae gen. nov., sp. nov., isolated from chalcocite enrichment system.</title>
        <authorList>
            <person name="Jiang Z."/>
        </authorList>
    </citation>
    <scope>NUCLEOTIDE SEQUENCE</scope>
    <source>
        <strain evidence="8">MYW30-H2</strain>
    </source>
</reference>
<feature type="transmembrane region" description="Helical" evidence="6">
    <location>
        <begin position="107"/>
        <end position="128"/>
    </location>
</feature>
<evidence type="ECO:0000256" key="3">
    <source>
        <dbReference type="ARBA" id="ARBA00022692"/>
    </source>
</evidence>
<sequence>MKGKWNSNIWSIFGILLGSFIYSAGLNNFIIINHLAEGGFVGISILFLYLFHIPVSITFFVLNVPLLILAWKFFGRSFIWKTILGVVCVSVFSEITQHWQPPIHDRLLAALYGGVVTGIGLGIIFRFGATTGGSDIIARLVRQSFGLPMGRIMFSIDVMIIVIVAFLIGKETAMYSLVALFVASRVIDFVLEGPSSSKAAMIISEHPHEIAERVHKELERGTTLLKGRGGFTGQTKEVVYCVVAREQIFRLQQIVAELDERAFVVMNDVHDVLGEGFTFDSGV</sequence>
<dbReference type="CDD" id="cd16380">
    <property type="entry name" value="YitT_C"/>
    <property type="match status" value="1"/>
</dbReference>
<proteinExistence type="predicted"/>
<keyword evidence="9" id="KW-1185">Reference proteome</keyword>
<feature type="transmembrane region" description="Helical" evidence="6">
    <location>
        <begin position="12"/>
        <end position="32"/>
    </location>
</feature>
<dbReference type="PANTHER" id="PTHR33545">
    <property type="entry name" value="UPF0750 MEMBRANE PROTEIN YITT-RELATED"/>
    <property type="match status" value="1"/>
</dbReference>
<dbReference type="InterPro" id="IPR015867">
    <property type="entry name" value="N-reg_PII/ATP_PRibTrfase_C"/>
</dbReference>
<evidence type="ECO:0000256" key="6">
    <source>
        <dbReference type="SAM" id="Phobius"/>
    </source>
</evidence>
<dbReference type="RefSeq" id="WP_347439557.1">
    <property type="nucleotide sequence ID" value="NZ_CP089291.1"/>
</dbReference>
<feature type="transmembrane region" description="Helical" evidence="6">
    <location>
        <begin position="78"/>
        <end position="95"/>
    </location>
</feature>
<evidence type="ECO:0000259" key="7">
    <source>
        <dbReference type="Pfam" id="PF10035"/>
    </source>
</evidence>
<keyword evidence="5 6" id="KW-0472">Membrane</keyword>
<protein>
    <submittedName>
        <fullName evidence="8">YitT family protein</fullName>
    </submittedName>
</protein>
<organism evidence="8 9">
    <name type="scientific">Fodinisporobacter ferrooxydans</name>
    <dbReference type="NCBI Taxonomy" id="2901836"/>
    <lineage>
        <taxon>Bacteria</taxon>
        <taxon>Bacillati</taxon>
        <taxon>Bacillota</taxon>
        <taxon>Bacilli</taxon>
        <taxon>Bacillales</taxon>
        <taxon>Alicyclobacillaceae</taxon>
        <taxon>Fodinisporobacter</taxon>
    </lineage>
</organism>
<evidence type="ECO:0000313" key="8">
    <source>
        <dbReference type="EMBL" id="UOF92915.1"/>
    </source>
</evidence>
<dbReference type="Gene3D" id="3.30.70.120">
    <property type="match status" value="1"/>
</dbReference>
<dbReference type="InterPro" id="IPR003740">
    <property type="entry name" value="YitT"/>
</dbReference>
<dbReference type="Pfam" id="PF02588">
    <property type="entry name" value="YitT_membrane"/>
    <property type="match status" value="1"/>
</dbReference>